<keyword evidence="2" id="KW-1185">Reference proteome</keyword>
<proteinExistence type="predicted"/>
<comment type="caution">
    <text evidence="1">The sequence shown here is derived from an EMBL/GenBank/DDBJ whole genome shotgun (WGS) entry which is preliminary data.</text>
</comment>
<sequence>MHEACNVKTQRNQVKCRPCETCKVGQMWKPKWPKCSAAFGDILQGGTCELASGAKTTCMKKLQGEECLGKMDEASNKAQDDPLLVEQQAGARSKVLPKFMGSSRLRDELGNIEMRLNKMDHHLINEETRVDKIEDHLVQGEDRFEE</sequence>
<evidence type="ECO:0000313" key="2">
    <source>
        <dbReference type="Proteomes" id="UP000467840"/>
    </source>
</evidence>
<evidence type="ECO:0000313" key="1">
    <source>
        <dbReference type="EMBL" id="KAF2303584.1"/>
    </source>
</evidence>
<dbReference type="Proteomes" id="UP000467840">
    <property type="component" value="Chromosome 16"/>
</dbReference>
<protein>
    <submittedName>
        <fullName evidence="1">Uncharacterized protein</fullName>
    </submittedName>
</protein>
<dbReference type="AlphaFoldDB" id="A0A6A6LRB1"/>
<dbReference type="EMBL" id="JAAGAX010000009">
    <property type="protein sequence ID" value="KAF2303584.1"/>
    <property type="molecule type" value="Genomic_DNA"/>
</dbReference>
<gene>
    <name evidence="1" type="ORF">GH714_019677</name>
</gene>
<reference evidence="1 2" key="1">
    <citation type="journal article" date="2020" name="Mol. Plant">
        <title>The Chromosome-Based Rubber Tree Genome Provides New Insights into Spurge Genome Evolution and Rubber Biosynthesis.</title>
        <authorList>
            <person name="Liu J."/>
            <person name="Shi C."/>
            <person name="Shi C.C."/>
            <person name="Li W."/>
            <person name="Zhang Q.J."/>
            <person name="Zhang Y."/>
            <person name="Li K."/>
            <person name="Lu H.F."/>
            <person name="Shi C."/>
            <person name="Zhu S.T."/>
            <person name="Xiao Z.Y."/>
            <person name="Nan H."/>
            <person name="Yue Y."/>
            <person name="Zhu X.G."/>
            <person name="Wu Y."/>
            <person name="Hong X.N."/>
            <person name="Fan G.Y."/>
            <person name="Tong Y."/>
            <person name="Zhang D."/>
            <person name="Mao C.L."/>
            <person name="Liu Y.L."/>
            <person name="Hao S.J."/>
            <person name="Liu W.Q."/>
            <person name="Lv M.Q."/>
            <person name="Zhang H.B."/>
            <person name="Liu Y."/>
            <person name="Hu-Tang G.R."/>
            <person name="Wang J.P."/>
            <person name="Wang J.H."/>
            <person name="Sun Y.H."/>
            <person name="Ni S.B."/>
            <person name="Chen W.B."/>
            <person name="Zhang X.C."/>
            <person name="Jiao Y.N."/>
            <person name="Eichler E.E."/>
            <person name="Li G.H."/>
            <person name="Liu X."/>
            <person name="Gao L.Z."/>
        </authorList>
    </citation>
    <scope>NUCLEOTIDE SEQUENCE [LARGE SCALE GENOMIC DNA]</scope>
    <source>
        <strain evidence="2">cv. GT1</strain>
        <tissue evidence="1">Leaf</tissue>
    </source>
</reference>
<name>A0A6A6LRB1_HEVBR</name>
<organism evidence="1 2">
    <name type="scientific">Hevea brasiliensis</name>
    <name type="common">Para rubber tree</name>
    <name type="synonym">Siphonia brasiliensis</name>
    <dbReference type="NCBI Taxonomy" id="3981"/>
    <lineage>
        <taxon>Eukaryota</taxon>
        <taxon>Viridiplantae</taxon>
        <taxon>Streptophyta</taxon>
        <taxon>Embryophyta</taxon>
        <taxon>Tracheophyta</taxon>
        <taxon>Spermatophyta</taxon>
        <taxon>Magnoliopsida</taxon>
        <taxon>eudicotyledons</taxon>
        <taxon>Gunneridae</taxon>
        <taxon>Pentapetalae</taxon>
        <taxon>rosids</taxon>
        <taxon>fabids</taxon>
        <taxon>Malpighiales</taxon>
        <taxon>Euphorbiaceae</taxon>
        <taxon>Crotonoideae</taxon>
        <taxon>Micrandreae</taxon>
        <taxon>Hevea</taxon>
    </lineage>
</organism>
<accession>A0A6A6LRB1</accession>